<dbReference type="GO" id="GO:0030983">
    <property type="term" value="F:mismatched DNA binding"/>
    <property type="evidence" value="ECO:0007669"/>
    <property type="project" value="InterPro"/>
</dbReference>
<comment type="function">
    <text evidence="8">Acts as a ribosome collision sensor, splitting the ribosome into its 2 subunits. Detects stalled/collided 70S ribosomes which it binds and splits by an ATP-hydrolysis driven conformational change. Acts upstream of the ribosome quality control system (RQC), a ribosome-associated complex that mediates the extraction of incompletely synthesized nascent chains from stalled ribosomes and their subsequent degradation. Probably generates substrates for RQC.</text>
</comment>
<dbReference type="PANTHER" id="PTHR48466">
    <property type="entry name" value="OS10G0509000 PROTEIN-RELATED"/>
    <property type="match status" value="1"/>
</dbReference>
<evidence type="ECO:0000259" key="10">
    <source>
        <dbReference type="PROSITE" id="PS50828"/>
    </source>
</evidence>
<evidence type="ECO:0000256" key="4">
    <source>
        <dbReference type="ARBA" id="ARBA00022801"/>
    </source>
</evidence>
<feature type="domain" description="Smr" evidence="10">
    <location>
        <begin position="581"/>
        <end position="656"/>
    </location>
</feature>
<dbReference type="GO" id="GO:0019843">
    <property type="term" value="F:rRNA binding"/>
    <property type="evidence" value="ECO:0007669"/>
    <property type="project" value="UniProtKB-UniRule"/>
</dbReference>
<dbReference type="EC" id="3.1.-.-" evidence="8"/>
<dbReference type="EMBL" id="BAVR01000007">
    <property type="protein sequence ID" value="GAE87477.1"/>
    <property type="molecule type" value="Genomic_DNA"/>
</dbReference>
<dbReference type="PANTHER" id="PTHR48466:SF2">
    <property type="entry name" value="OS10G0509000 PROTEIN"/>
    <property type="match status" value="1"/>
</dbReference>
<dbReference type="Pfam" id="PF20297">
    <property type="entry name" value="MSSS"/>
    <property type="match status" value="1"/>
</dbReference>
<keyword evidence="4 8" id="KW-0378">Hydrolase</keyword>
<evidence type="ECO:0000256" key="1">
    <source>
        <dbReference type="ARBA" id="ARBA00022722"/>
    </source>
</evidence>
<comment type="caution">
    <text evidence="11">The sequence shown here is derived from an EMBL/GenBank/DDBJ whole genome shotgun (WGS) entry which is preliminary data.</text>
</comment>
<proteinExistence type="inferred from homology"/>
<keyword evidence="2 8" id="KW-0699">rRNA-binding</keyword>
<evidence type="ECO:0000313" key="11">
    <source>
        <dbReference type="EMBL" id="GAE87477.1"/>
    </source>
</evidence>
<dbReference type="AlphaFoldDB" id="W4V2Y8"/>
<comment type="function">
    <text evidence="8">Endonuclease that is involved in the suppression of homologous recombination and thus may have a key role in the control of bacterial genetic diversity.</text>
</comment>
<evidence type="ECO:0000256" key="7">
    <source>
        <dbReference type="ARBA" id="ARBA00023125"/>
    </source>
</evidence>
<sequence>MSILSEDEIADNASPTLANIRRQIRNAQESIKDRLNDIIRSSKYQKYIQEPIVTLRGDRYVIPVKQEYRSEIPGLIHDSSASGATIFIEPMAVVEANNNIRELKIKEQAEIEKILSELTEEVRGIADFLKSNVSILGLLDFIFAKSKFSLDYNCVCPVLNDEHKILIKKGRHPLLDRKTVVPTDFWIGEDFNTLVVTGPNTGGKTVTLKTVGLFTLMTQAGLHIPANEGTGMSIFKKVYADIGDEQSIEQSLSTFSSHMKNIVGILKDVDEDSLVLFDELGAGTDPTEGAALAMSILEYLRNKGSTTVATTHYSQLKVYAVTTKFVENACCEFNVETLKPTYKLLIGVPGKSNAFAISKRLGLFDDIIERAKEFLTKDDIKFEDMLMSIEKNLSQSENEKMRAESYRLEAEKLKKELELQKKRLDETREKFLQEAKAEARKILLEARREAEEIISEMKRLEQEAHNEQRQKEAEAMRLKLKRKIDSIEDILAAPLVPRNTLVKPPENLKPGDSVLIVNLNQKGTVITPPDKDGEAVVQAGIMKINVHISNLKLVDEQKSVLNSSGMGKIGVSKTKSISTEIDLRGYNLEEAIESVDKYLDDAFISGLKEVSVIHGKGTGILRSGIQKYLKSDPRVKSFRLGKYGEGESGVTIVELK</sequence>
<feature type="coiled-coil region" evidence="9">
    <location>
        <begin position="386"/>
        <end position="477"/>
    </location>
</feature>
<dbReference type="Pfam" id="PF01713">
    <property type="entry name" value="Smr"/>
    <property type="match status" value="1"/>
</dbReference>
<evidence type="ECO:0000256" key="6">
    <source>
        <dbReference type="ARBA" id="ARBA00022884"/>
    </source>
</evidence>
<dbReference type="Proteomes" id="UP000019109">
    <property type="component" value="Unassembled WGS sequence"/>
</dbReference>
<dbReference type="GO" id="GO:0043023">
    <property type="term" value="F:ribosomal large subunit binding"/>
    <property type="evidence" value="ECO:0007669"/>
    <property type="project" value="UniProtKB-UniRule"/>
</dbReference>
<keyword evidence="12" id="KW-1185">Reference proteome</keyword>
<dbReference type="InterPro" id="IPR046893">
    <property type="entry name" value="MSSS"/>
</dbReference>
<dbReference type="PROSITE" id="PS00486">
    <property type="entry name" value="DNA_MISMATCH_REPAIR_2"/>
    <property type="match status" value="1"/>
</dbReference>
<dbReference type="Gene3D" id="3.30.1370.110">
    <property type="match status" value="1"/>
</dbReference>
<dbReference type="Gene3D" id="3.40.50.300">
    <property type="entry name" value="P-loop containing nucleotide triphosphate hydrolases"/>
    <property type="match status" value="1"/>
</dbReference>
<comment type="subunit">
    <text evidence="8">Homodimer. Binds to stalled ribosomes, contacting rRNA.</text>
</comment>
<dbReference type="EC" id="3.6.4.-" evidence="8"/>
<protein>
    <recommendedName>
        <fullName evidence="8">Endonuclease MutS2</fullName>
        <ecNumber evidence="8">3.1.-.-</ecNumber>
    </recommendedName>
    <alternativeName>
        <fullName evidence="8">Ribosome-associated protein quality control-upstream factor</fullName>
        <shortName evidence="8">RQC-upstream factor</shortName>
        <shortName evidence="8">RqcU</shortName>
        <ecNumber evidence="8">3.6.4.-</ecNumber>
    </alternativeName>
</protein>
<keyword evidence="6 8" id="KW-0694">RNA-binding</keyword>
<dbReference type="SUPFAM" id="SSF48334">
    <property type="entry name" value="DNA repair protein MutS, domain III"/>
    <property type="match status" value="1"/>
</dbReference>
<dbReference type="GO" id="GO:0045910">
    <property type="term" value="P:negative regulation of DNA recombination"/>
    <property type="evidence" value="ECO:0007669"/>
    <property type="project" value="InterPro"/>
</dbReference>
<dbReference type="SMART" id="SM00534">
    <property type="entry name" value="MUTSac"/>
    <property type="match status" value="1"/>
</dbReference>
<reference evidence="11" key="1">
    <citation type="journal article" date="2014" name="Genome Announc.">
        <title>Draft Genome Sequence of Clostridium straminisolvens Strain JCM 21531T, Isolated from a Cellulose-Degrading Bacterial Community.</title>
        <authorList>
            <person name="Yuki M."/>
            <person name="Oshima K."/>
            <person name="Suda W."/>
            <person name="Sakamoto M."/>
            <person name="Kitamura K."/>
            <person name="Iida T."/>
            <person name="Hattori M."/>
            <person name="Ohkuma M."/>
        </authorList>
    </citation>
    <scope>NUCLEOTIDE SEQUENCE [LARGE SCALE GENOMIC DNA]</scope>
    <source>
        <strain evidence="11">JCM 21531</strain>
    </source>
</reference>
<dbReference type="GO" id="GO:0004519">
    <property type="term" value="F:endonuclease activity"/>
    <property type="evidence" value="ECO:0007669"/>
    <property type="project" value="UniProtKB-UniRule"/>
</dbReference>
<evidence type="ECO:0000313" key="12">
    <source>
        <dbReference type="Proteomes" id="UP000019109"/>
    </source>
</evidence>
<dbReference type="HAMAP" id="MF_00092">
    <property type="entry name" value="MutS2"/>
    <property type="match status" value="1"/>
</dbReference>
<dbReference type="InterPro" id="IPR000432">
    <property type="entry name" value="DNA_mismatch_repair_MutS_C"/>
</dbReference>
<evidence type="ECO:0000256" key="9">
    <source>
        <dbReference type="SAM" id="Coils"/>
    </source>
</evidence>
<keyword evidence="7 8" id="KW-0238">DNA-binding</keyword>
<dbReference type="FunFam" id="3.40.50.300:FF:000830">
    <property type="entry name" value="Endonuclease MutS2"/>
    <property type="match status" value="1"/>
</dbReference>
<dbReference type="InterPro" id="IPR045076">
    <property type="entry name" value="MutS"/>
</dbReference>
<dbReference type="InterPro" id="IPR036063">
    <property type="entry name" value="Smr_dom_sf"/>
</dbReference>
<dbReference type="GO" id="GO:0016887">
    <property type="term" value="F:ATP hydrolysis activity"/>
    <property type="evidence" value="ECO:0007669"/>
    <property type="project" value="InterPro"/>
</dbReference>
<dbReference type="PIRSF" id="PIRSF005814">
    <property type="entry name" value="MutS_YshD"/>
    <property type="match status" value="1"/>
</dbReference>
<organism evidence="11 12">
    <name type="scientific">Acetivibrio straminisolvens JCM 21531</name>
    <dbReference type="NCBI Taxonomy" id="1294263"/>
    <lineage>
        <taxon>Bacteria</taxon>
        <taxon>Bacillati</taxon>
        <taxon>Bacillota</taxon>
        <taxon>Clostridia</taxon>
        <taxon>Eubacteriales</taxon>
        <taxon>Oscillospiraceae</taxon>
        <taxon>Acetivibrio</taxon>
    </lineage>
</organism>
<evidence type="ECO:0000256" key="2">
    <source>
        <dbReference type="ARBA" id="ARBA00022730"/>
    </source>
</evidence>
<dbReference type="InterPro" id="IPR027417">
    <property type="entry name" value="P-loop_NTPase"/>
</dbReference>
<keyword evidence="8" id="KW-0255">Endonuclease</keyword>
<accession>W4V2Y8</accession>
<gene>
    <name evidence="8" type="primary">mutS2</name>
    <name evidence="8" type="synonym">rqcU</name>
    <name evidence="11" type="ORF">JCM21531_849</name>
</gene>
<dbReference type="NCBIfam" id="TIGR01069">
    <property type="entry name" value="mutS2"/>
    <property type="match status" value="1"/>
</dbReference>
<dbReference type="CDD" id="cd06503">
    <property type="entry name" value="ATP-synt_Fo_b"/>
    <property type="match status" value="1"/>
</dbReference>
<keyword evidence="1 8" id="KW-0540">Nuclease</keyword>
<dbReference type="InterPro" id="IPR036187">
    <property type="entry name" value="DNA_mismatch_repair_MutS_sf"/>
</dbReference>
<dbReference type="Pfam" id="PF00488">
    <property type="entry name" value="MutS_V"/>
    <property type="match status" value="1"/>
</dbReference>
<dbReference type="CDD" id="cd03280">
    <property type="entry name" value="ABC_MutS2"/>
    <property type="match status" value="1"/>
</dbReference>
<feature type="binding site" evidence="8">
    <location>
        <begin position="198"/>
        <end position="205"/>
    </location>
    <ligand>
        <name>ATP</name>
        <dbReference type="ChEBI" id="CHEBI:30616"/>
    </ligand>
</feature>
<evidence type="ECO:0000256" key="8">
    <source>
        <dbReference type="HAMAP-Rule" id="MF_00092"/>
    </source>
</evidence>
<dbReference type="GO" id="GO:0072344">
    <property type="term" value="P:rescue of stalled ribosome"/>
    <property type="evidence" value="ECO:0007669"/>
    <property type="project" value="UniProtKB-UniRule"/>
</dbReference>
<name>W4V2Y8_9FIRM</name>
<keyword evidence="5 8" id="KW-0067">ATP-binding</keyword>
<dbReference type="InterPro" id="IPR002625">
    <property type="entry name" value="Smr_dom"/>
</dbReference>
<dbReference type="SUPFAM" id="SSF52540">
    <property type="entry name" value="P-loop containing nucleoside triphosphate hydrolases"/>
    <property type="match status" value="1"/>
</dbReference>
<keyword evidence="3 8" id="KW-0547">Nucleotide-binding</keyword>
<dbReference type="GO" id="GO:0006298">
    <property type="term" value="P:mismatch repair"/>
    <property type="evidence" value="ECO:0007669"/>
    <property type="project" value="InterPro"/>
</dbReference>
<comment type="similarity">
    <text evidence="8">Belongs to the DNA mismatch repair MutS family. MutS2 subfamily.</text>
</comment>
<evidence type="ECO:0000256" key="5">
    <source>
        <dbReference type="ARBA" id="ARBA00022840"/>
    </source>
</evidence>
<dbReference type="GO" id="GO:0140664">
    <property type="term" value="F:ATP-dependent DNA damage sensor activity"/>
    <property type="evidence" value="ECO:0007669"/>
    <property type="project" value="InterPro"/>
</dbReference>
<dbReference type="SMART" id="SM00463">
    <property type="entry name" value="SMR"/>
    <property type="match status" value="1"/>
</dbReference>
<evidence type="ECO:0000256" key="3">
    <source>
        <dbReference type="ARBA" id="ARBA00022741"/>
    </source>
</evidence>
<dbReference type="PROSITE" id="PS50828">
    <property type="entry name" value="SMR"/>
    <property type="match status" value="1"/>
</dbReference>
<keyword evidence="9" id="KW-0175">Coiled coil</keyword>
<dbReference type="STRING" id="1294263.JCM21531_849"/>
<dbReference type="InterPro" id="IPR005747">
    <property type="entry name" value="MutS2"/>
</dbReference>
<dbReference type="SUPFAM" id="SSF160443">
    <property type="entry name" value="SMR domain-like"/>
    <property type="match status" value="1"/>
</dbReference>
<dbReference type="GO" id="GO:0005524">
    <property type="term" value="F:ATP binding"/>
    <property type="evidence" value="ECO:0007669"/>
    <property type="project" value="UniProtKB-UniRule"/>
</dbReference>